<dbReference type="PROSITE" id="PS00211">
    <property type="entry name" value="ABC_TRANSPORTER_1"/>
    <property type="match status" value="1"/>
</dbReference>
<dbReference type="InterPro" id="IPR003439">
    <property type="entry name" value="ABC_transporter-like_ATP-bd"/>
</dbReference>
<dbReference type="SUPFAM" id="SSF52540">
    <property type="entry name" value="P-loop containing nucleoside triphosphate hydrolases"/>
    <property type="match status" value="1"/>
</dbReference>
<evidence type="ECO:0000256" key="4">
    <source>
        <dbReference type="ARBA" id="ARBA00022840"/>
    </source>
</evidence>
<dbReference type="GO" id="GO:0005524">
    <property type="term" value="F:ATP binding"/>
    <property type="evidence" value="ECO:0007669"/>
    <property type="project" value="UniProtKB-KW"/>
</dbReference>
<evidence type="ECO:0000313" key="9">
    <source>
        <dbReference type="Proteomes" id="UP000004507"/>
    </source>
</evidence>
<dbReference type="PANTHER" id="PTHR43820">
    <property type="entry name" value="HIGH-AFFINITY BRANCHED-CHAIN AMINO ACID TRANSPORT ATP-BINDING PROTEIN LIVF"/>
    <property type="match status" value="1"/>
</dbReference>
<accession>A3V8C1</accession>
<dbReference type="GO" id="GO:0015658">
    <property type="term" value="F:branched-chain amino acid transmembrane transporter activity"/>
    <property type="evidence" value="ECO:0007669"/>
    <property type="project" value="TreeGrafter"/>
</dbReference>
<dbReference type="GO" id="GO:0015807">
    <property type="term" value="P:L-amino acid transport"/>
    <property type="evidence" value="ECO:0007669"/>
    <property type="project" value="TreeGrafter"/>
</dbReference>
<evidence type="ECO:0000256" key="6">
    <source>
        <dbReference type="SAM" id="MobiDB-lite"/>
    </source>
</evidence>
<keyword evidence="3" id="KW-0547">Nucleotide-binding</keyword>
<comment type="caution">
    <text evidence="8">The sequence shown here is derived from an EMBL/GenBank/DDBJ whole genome shotgun (WGS) entry which is preliminary data.</text>
</comment>
<gene>
    <name evidence="8" type="ORF">SKA53_00764</name>
</gene>
<protein>
    <submittedName>
        <fullName evidence="8">Putative branched-chain amino acid transporter ATP-binding protein</fullName>
    </submittedName>
</protein>
<evidence type="ECO:0000256" key="2">
    <source>
        <dbReference type="ARBA" id="ARBA00022448"/>
    </source>
</evidence>
<dbReference type="AlphaFoldDB" id="A3V8C1"/>
<dbReference type="SMART" id="SM00382">
    <property type="entry name" value="AAA"/>
    <property type="match status" value="1"/>
</dbReference>
<dbReference type="EMBL" id="AAMS01000008">
    <property type="protein sequence ID" value="EAQ05573.1"/>
    <property type="molecule type" value="Genomic_DNA"/>
</dbReference>
<evidence type="ECO:0000256" key="5">
    <source>
        <dbReference type="ARBA" id="ARBA00022970"/>
    </source>
</evidence>
<feature type="region of interest" description="Disordered" evidence="6">
    <location>
        <begin position="324"/>
        <end position="354"/>
    </location>
</feature>
<dbReference type="HOGENOM" id="CLU_050679_1_0_5"/>
<dbReference type="CDD" id="cd03224">
    <property type="entry name" value="ABC_TM1139_LivF_branched"/>
    <property type="match status" value="1"/>
</dbReference>
<dbReference type="PROSITE" id="PS50893">
    <property type="entry name" value="ABC_TRANSPORTER_2"/>
    <property type="match status" value="1"/>
</dbReference>
<feature type="domain" description="ABC transporter" evidence="7">
    <location>
        <begin position="2"/>
        <end position="235"/>
    </location>
</feature>
<evidence type="ECO:0000313" key="8">
    <source>
        <dbReference type="EMBL" id="EAQ05573.1"/>
    </source>
</evidence>
<dbReference type="GO" id="GO:0016887">
    <property type="term" value="F:ATP hydrolysis activity"/>
    <property type="evidence" value="ECO:0007669"/>
    <property type="project" value="InterPro"/>
</dbReference>
<dbReference type="STRING" id="314232.SKA53_00764"/>
<keyword evidence="4 8" id="KW-0067">ATP-binding</keyword>
<name>A3V8C1_9RHOB</name>
<dbReference type="InterPro" id="IPR003593">
    <property type="entry name" value="AAA+_ATPase"/>
</dbReference>
<dbReference type="Pfam" id="PF00005">
    <property type="entry name" value="ABC_tran"/>
    <property type="match status" value="1"/>
</dbReference>
<evidence type="ECO:0000259" key="7">
    <source>
        <dbReference type="PROSITE" id="PS50893"/>
    </source>
</evidence>
<dbReference type="InterPro" id="IPR027417">
    <property type="entry name" value="P-loop_NTPase"/>
</dbReference>
<dbReference type="RefSeq" id="WP_007204113.1">
    <property type="nucleotide sequence ID" value="NZ_CH672414.1"/>
</dbReference>
<comment type="similarity">
    <text evidence="1">Belongs to the ABC transporter superfamily.</text>
</comment>
<dbReference type="OrthoDB" id="9806149at2"/>
<dbReference type="eggNOG" id="COG0410">
    <property type="taxonomic scope" value="Bacteria"/>
</dbReference>
<dbReference type="Proteomes" id="UP000004507">
    <property type="component" value="Unassembled WGS sequence"/>
</dbReference>
<reference evidence="8 9" key="1">
    <citation type="submission" date="2006-01" db="EMBL/GenBank/DDBJ databases">
        <authorList>
            <person name="Hagstrom A."/>
            <person name="Ferriera S."/>
            <person name="Johnson J."/>
            <person name="Kravitz S."/>
            <person name="Halpern A."/>
            <person name="Remington K."/>
            <person name="Beeson K."/>
            <person name="Tran B."/>
            <person name="Rogers Y.-H."/>
            <person name="Friedman R."/>
            <person name="Venter J.C."/>
        </authorList>
    </citation>
    <scope>NUCLEOTIDE SEQUENCE [LARGE SCALE GENOMIC DNA]</scope>
    <source>
        <strain evidence="8 9">SKA53</strain>
    </source>
</reference>
<evidence type="ECO:0000256" key="3">
    <source>
        <dbReference type="ARBA" id="ARBA00022741"/>
    </source>
</evidence>
<evidence type="ECO:0000256" key="1">
    <source>
        <dbReference type="ARBA" id="ARBA00005417"/>
    </source>
</evidence>
<keyword evidence="2" id="KW-0813">Transport</keyword>
<dbReference type="InterPro" id="IPR017871">
    <property type="entry name" value="ABC_transporter-like_CS"/>
</dbReference>
<keyword evidence="9" id="KW-1185">Reference proteome</keyword>
<keyword evidence="5" id="KW-0029">Amino-acid transport</keyword>
<dbReference type="InterPro" id="IPR052156">
    <property type="entry name" value="BCAA_Transport_ATP-bd_LivF"/>
</dbReference>
<dbReference type="PANTHER" id="PTHR43820:SF4">
    <property type="entry name" value="HIGH-AFFINITY BRANCHED-CHAIN AMINO ACID TRANSPORT ATP-BINDING PROTEIN LIVF"/>
    <property type="match status" value="1"/>
</dbReference>
<dbReference type="Gene3D" id="3.40.50.300">
    <property type="entry name" value="P-loop containing nucleotide triphosphate hydrolases"/>
    <property type="match status" value="1"/>
</dbReference>
<proteinExistence type="inferred from homology"/>
<sequence>MLELNNVTVSYGQHRALENASVKVSKGEIVVILGANGAGKSTLLKAASGICEGVVAGEIRLEGTDLLGLPANKIVDVGLALVPEGRGVFPDLSVRENLTLGAYSARAREDERVTLERVFTLFPKLSERTKQIVGTMSGGEQQMVAIGRAMMSNPTILTLDEPSLGLSPLLSKELFQNLARVKDLGIGVLMVEQNAKQSLAIADRGYLIENARVVHEDSAANLMRDPAVQAAYLGVGSSEPAAKVSATTTIPDTGSESFTIRPRSQKTQSADAILGRSVADLVAAASSQSVSANAQKRPSTSHQTKVVVPSDRLAAALAQIESGAINARKRPKPQLLTHRQSIPPSLDRSPEAKPCPVIEVYRAPRVEVYRRQPDGNGFERK</sequence>
<organism evidence="8 9">
    <name type="scientific">Yoonia vestfoldensis SKA53</name>
    <dbReference type="NCBI Taxonomy" id="314232"/>
    <lineage>
        <taxon>Bacteria</taxon>
        <taxon>Pseudomonadati</taxon>
        <taxon>Pseudomonadota</taxon>
        <taxon>Alphaproteobacteria</taxon>
        <taxon>Rhodobacterales</taxon>
        <taxon>Paracoccaceae</taxon>
        <taxon>Yoonia</taxon>
    </lineage>
</organism>